<evidence type="ECO:0000256" key="1">
    <source>
        <dbReference type="SAM" id="MobiDB-lite"/>
    </source>
</evidence>
<name>A0A3S4RTI3_MYCCI</name>
<feature type="region of interest" description="Disordered" evidence="1">
    <location>
        <begin position="1"/>
        <end position="26"/>
    </location>
</feature>
<dbReference type="OrthoDB" id="9801061at2"/>
<dbReference type="Proteomes" id="UP000282551">
    <property type="component" value="Chromosome"/>
</dbReference>
<reference evidence="2 3" key="1">
    <citation type="submission" date="2018-12" db="EMBL/GenBank/DDBJ databases">
        <authorList>
            <consortium name="Pathogen Informatics"/>
        </authorList>
    </citation>
    <scope>NUCLEOTIDE SEQUENCE [LARGE SCALE GENOMIC DNA]</scope>
    <source>
        <strain evidence="2 3">NCTC10485</strain>
    </source>
</reference>
<gene>
    <name evidence="2" type="ORF">NCTC10485_02801</name>
</gene>
<proteinExistence type="predicted"/>
<keyword evidence="3" id="KW-1185">Reference proteome</keyword>
<dbReference type="RefSeq" id="WP_126334296.1">
    <property type="nucleotide sequence ID" value="NZ_AP022604.1"/>
</dbReference>
<sequence length="123" mass="13237">MTTTAHPDIAPPPGADASYTDDWQSPTDGAPGYRCVWSPEFSRGKEDIRCVVTQFEDGTVATEGDDGPHVYLNDSGHTVADARRIAKAILAAADLAEQWAGNGCSTCEHWDSCPRHPKPQGRV</sequence>
<protein>
    <submittedName>
        <fullName evidence="2">Uncharacterized protein</fullName>
    </submittedName>
</protein>
<dbReference type="EMBL" id="LR134355">
    <property type="protein sequence ID" value="VEG48503.1"/>
    <property type="molecule type" value="Genomic_DNA"/>
</dbReference>
<dbReference type="AlphaFoldDB" id="A0A3S4RTI3"/>
<evidence type="ECO:0000313" key="3">
    <source>
        <dbReference type="Proteomes" id="UP000282551"/>
    </source>
</evidence>
<evidence type="ECO:0000313" key="2">
    <source>
        <dbReference type="EMBL" id="VEG48503.1"/>
    </source>
</evidence>
<accession>A0A3S4RTI3</accession>
<organism evidence="2 3">
    <name type="scientific">Mycolicibacterium chitae</name>
    <name type="common">Mycobacterium chitae</name>
    <dbReference type="NCBI Taxonomy" id="1792"/>
    <lineage>
        <taxon>Bacteria</taxon>
        <taxon>Bacillati</taxon>
        <taxon>Actinomycetota</taxon>
        <taxon>Actinomycetes</taxon>
        <taxon>Mycobacteriales</taxon>
        <taxon>Mycobacteriaceae</taxon>
        <taxon>Mycolicibacterium</taxon>
    </lineage>
</organism>